<evidence type="ECO:0000256" key="1">
    <source>
        <dbReference type="SAM" id="MobiDB-lite"/>
    </source>
</evidence>
<name>A0A518J263_9BACT</name>
<evidence type="ECO:0008006" key="4">
    <source>
        <dbReference type="Google" id="ProtNLM"/>
    </source>
</evidence>
<dbReference type="Proteomes" id="UP000316770">
    <property type="component" value="Chromosome"/>
</dbReference>
<dbReference type="EMBL" id="CP036318">
    <property type="protein sequence ID" value="QDV59434.1"/>
    <property type="molecule type" value="Genomic_DNA"/>
</dbReference>
<protein>
    <recommendedName>
        <fullName evidence="4">DUF2892 domain-containing protein</fullName>
    </recommendedName>
</protein>
<dbReference type="RefSeq" id="WP_145290888.1">
    <property type="nucleotide sequence ID" value="NZ_CP036318.1"/>
</dbReference>
<evidence type="ECO:0000313" key="2">
    <source>
        <dbReference type="EMBL" id="QDV59434.1"/>
    </source>
</evidence>
<reference evidence="2 3" key="1">
    <citation type="submission" date="2019-02" db="EMBL/GenBank/DDBJ databases">
        <title>Deep-cultivation of Planctomycetes and their phenomic and genomic characterization uncovers novel biology.</title>
        <authorList>
            <person name="Wiegand S."/>
            <person name="Jogler M."/>
            <person name="Boedeker C."/>
            <person name="Pinto D."/>
            <person name="Vollmers J."/>
            <person name="Rivas-Marin E."/>
            <person name="Kohn T."/>
            <person name="Peeters S.H."/>
            <person name="Heuer A."/>
            <person name="Rast P."/>
            <person name="Oberbeckmann S."/>
            <person name="Bunk B."/>
            <person name="Jeske O."/>
            <person name="Meyerdierks A."/>
            <person name="Storesund J.E."/>
            <person name="Kallscheuer N."/>
            <person name="Luecker S."/>
            <person name="Lage O.M."/>
            <person name="Pohl T."/>
            <person name="Merkel B.J."/>
            <person name="Hornburger P."/>
            <person name="Mueller R.-W."/>
            <person name="Bruemmer F."/>
            <person name="Labrenz M."/>
            <person name="Spormann A.M."/>
            <person name="Op den Camp H."/>
            <person name="Overmann J."/>
            <person name="Amann R."/>
            <person name="Jetten M.S.M."/>
            <person name="Mascher T."/>
            <person name="Medema M.H."/>
            <person name="Devos D.P."/>
            <person name="Kaster A.-K."/>
            <person name="Ovreas L."/>
            <person name="Rohde M."/>
            <person name="Galperin M.Y."/>
            <person name="Jogler C."/>
        </authorList>
    </citation>
    <scope>NUCLEOTIDE SEQUENCE [LARGE SCALE GENOMIC DNA]</scope>
    <source>
        <strain evidence="2 3">Mal33</strain>
    </source>
</reference>
<proteinExistence type="predicted"/>
<sequence>MLPATNQRVESHTCEAINREIAEQTQSRIAHYSTKSSREISERLRELDHEWDIERALECNASALAFSGVMLSATVDKRWLILPGLVTGFLFQHALQGWCPPLPILRRMGFRTSAEINEERYALKALRGDFERVNSSDSGQRDPRAAMAAAAQ</sequence>
<dbReference type="Gene3D" id="6.10.140.1340">
    <property type="match status" value="1"/>
</dbReference>
<keyword evidence="3" id="KW-1185">Reference proteome</keyword>
<evidence type="ECO:0000313" key="3">
    <source>
        <dbReference type="Proteomes" id="UP000316770"/>
    </source>
</evidence>
<gene>
    <name evidence="2" type="ORF">Mal33_54690</name>
</gene>
<dbReference type="AlphaFoldDB" id="A0A518J263"/>
<feature type="compositionally biased region" description="Basic and acidic residues" evidence="1">
    <location>
        <begin position="133"/>
        <end position="144"/>
    </location>
</feature>
<feature type="region of interest" description="Disordered" evidence="1">
    <location>
        <begin position="133"/>
        <end position="152"/>
    </location>
</feature>
<organism evidence="2 3">
    <name type="scientific">Rosistilla oblonga</name>
    <dbReference type="NCBI Taxonomy" id="2527990"/>
    <lineage>
        <taxon>Bacteria</taxon>
        <taxon>Pseudomonadati</taxon>
        <taxon>Planctomycetota</taxon>
        <taxon>Planctomycetia</taxon>
        <taxon>Pirellulales</taxon>
        <taxon>Pirellulaceae</taxon>
        <taxon>Rosistilla</taxon>
    </lineage>
</organism>
<accession>A0A518J263</accession>